<feature type="region of interest" description="Disordered" evidence="1">
    <location>
        <begin position="1"/>
        <end position="108"/>
    </location>
</feature>
<evidence type="ECO:0000313" key="3">
    <source>
        <dbReference type="Proteomes" id="UP001301769"/>
    </source>
</evidence>
<gene>
    <name evidence="2" type="ORF">QBC37DRAFT_292101</name>
</gene>
<feature type="compositionally biased region" description="Basic and acidic residues" evidence="1">
    <location>
        <begin position="95"/>
        <end position="104"/>
    </location>
</feature>
<sequence>MAKGDVDGSIEYEGEEEDWDEDEGKEDDLDEDEEDIPDSDEGEEADLDEDGVDRDVSVDDAANEYDTYEDESDDYDSDTGEHDHLHGRPVAPASEPKRKCDRGKTGVCGRSPRDCPNHRWITSRAGKLKYKTQLNMVFLRSAHEFDVGFGTPDDNAVPFIEVLENLVLDFAEAEGNWREQWANYLRGHDIPAAPYDYDQNDEQTHQIIFLVARTFLTMVVKLFEHGQIDRNPTQPRVVKNIDLIMYLYIKLPADLWPHKKGFRRPRAKPEVLFRNNPKPGLPAWGDCHRHEFRIDDFDWILCEWAYSHNTGNMRLNWRSYPDMPIIEKRLLKGHRLHGLYLPLDKHWWDDPYDLKGGLKRYLEEFGHRQRTAKGIKKVIGGDRCDITTWSSTTRKRQALHNKGKDPMTKEQHDMLRKGLLVRKA</sequence>
<protein>
    <submittedName>
        <fullName evidence="2">Uncharacterized protein</fullName>
    </submittedName>
</protein>
<feature type="compositionally biased region" description="Acidic residues" evidence="1">
    <location>
        <begin position="61"/>
        <end position="78"/>
    </location>
</feature>
<comment type="caution">
    <text evidence="2">The sequence shown here is derived from an EMBL/GenBank/DDBJ whole genome shotgun (WGS) entry which is preliminary data.</text>
</comment>
<organism evidence="2 3">
    <name type="scientific">Rhypophila decipiens</name>
    <dbReference type="NCBI Taxonomy" id="261697"/>
    <lineage>
        <taxon>Eukaryota</taxon>
        <taxon>Fungi</taxon>
        <taxon>Dikarya</taxon>
        <taxon>Ascomycota</taxon>
        <taxon>Pezizomycotina</taxon>
        <taxon>Sordariomycetes</taxon>
        <taxon>Sordariomycetidae</taxon>
        <taxon>Sordariales</taxon>
        <taxon>Naviculisporaceae</taxon>
        <taxon>Rhypophila</taxon>
    </lineage>
</organism>
<dbReference type="Proteomes" id="UP001301769">
    <property type="component" value="Unassembled WGS sequence"/>
</dbReference>
<evidence type="ECO:0000256" key="1">
    <source>
        <dbReference type="SAM" id="MobiDB-lite"/>
    </source>
</evidence>
<dbReference type="EMBL" id="MU858170">
    <property type="protein sequence ID" value="KAK4210622.1"/>
    <property type="molecule type" value="Genomic_DNA"/>
</dbReference>
<name>A0AAN7B5C3_9PEZI</name>
<evidence type="ECO:0000313" key="2">
    <source>
        <dbReference type="EMBL" id="KAK4210622.1"/>
    </source>
</evidence>
<dbReference type="AlphaFoldDB" id="A0AAN7B5C3"/>
<reference evidence="2" key="2">
    <citation type="submission" date="2023-05" db="EMBL/GenBank/DDBJ databases">
        <authorList>
            <consortium name="Lawrence Berkeley National Laboratory"/>
            <person name="Steindorff A."/>
            <person name="Hensen N."/>
            <person name="Bonometti L."/>
            <person name="Westerberg I."/>
            <person name="Brannstrom I.O."/>
            <person name="Guillou S."/>
            <person name="Cros-Aarteil S."/>
            <person name="Calhoun S."/>
            <person name="Haridas S."/>
            <person name="Kuo A."/>
            <person name="Mondo S."/>
            <person name="Pangilinan J."/>
            <person name="Riley R."/>
            <person name="Labutti K."/>
            <person name="Andreopoulos B."/>
            <person name="Lipzen A."/>
            <person name="Chen C."/>
            <person name="Yanf M."/>
            <person name="Daum C."/>
            <person name="Ng V."/>
            <person name="Clum A."/>
            <person name="Ohm R."/>
            <person name="Martin F."/>
            <person name="Silar P."/>
            <person name="Natvig D."/>
            <person name="Lalanne C."/>
            <person name="Gautier V."/>
            <person name="Ament-Velasquez S.L."/>
            <person name="Kruys A."/>
            <person name="Hutchinson M.I."/>
            <person name="Powell A.J."/>
            <person name="Barry K."/>
            <person name="Miller A.N."/>
            <person name="Grigoriev I.V."/>
            <person name="Debuchy R."/>
            <person name="Gladieux P."/>
            <person name="Thoren M.H."/>
            <person name="Johannesson H."/>
        </authorList>
    </citation>
    <scope>NUCLEOTIDE SEQUENCE</scope>
    <source>
        <strain evidence="2">PSN293</strain>
    </source>
</reference>
<feature type="compositionally biased region" description="Acidic residues" evidence="1">
    <location>
        <begin position="8"/>
        <end position="52"/>
    </location>
</feature>
<accession>A0AAN7B5C3</accession>
<reference evidence="2" key="1">
    <citation type="journal article" date="2023" name="Mol. Phylogenet. Evol.">
        <title>Genome-scale phylogeny and comparative genomics of the fungal order Sordariales.</title>
        <authorList>
            <person name="Hensen N."/>
            <person name="Bonometti L."/>
            <person name="Westerberg I."/>
            <person name="Brannstrom I.O."/>
            <person name="Guillou S."/>
            <person name="Cros-Aarteil S."/>
            <person name="Calhoun S."/>
            <person name="Haridas S."/>
            <person name="Kuo A."/>
            <person name="Mondo S."/>
            <person name="Pangilinan J."/>
            <person name="Riley R."/>
            <person name="LaButti K."/>
            <person name="Andreopoulos B."/>
            <person name="Lipzen A."/>
            <person name="Chen C."/>
            <person name="Yan M."/>
            <person name="Daum C."/>
            <person name="Ng V."/>
            <person name="Clum A."/>
            <person name="Steindorff A."/>
            <person name="Ohm R.A."/>
            <person name="Martin F."/>
            <person name="Silar P."/>
            <person name="Natvig D.O."/>
            <person name="Lalanne C."/>
            <person name="Gautier V."/>
            <person name="Ament-Velasquez S.L."/>
            <person name="Kruys A."/>
            <person name="Hutchinson M.I."/>
            <person name="Powell A.J."/>
            <person name="Barry K."/>
            <person name="Miller A.N."/>
            <person name="Grigoriev I.V."/>
            <person name="Debuchy R."/>
            <person name="Gladieux P."/>
            <person name="Hiltunen Thoren M."/>
            <person name="Johannesson H."/>
        </authorList>
    </citation>
    <scope>NUCLEOTIDE SEQUENCE</scope>
    <source>
        <strain evidence="2">PSN293</strain>
    </source>
</reference>
<proteinExistence type="predicted"/>
<keyword evidence="3" id="KW-1185">Reference proteome</keyword>